<evidence type="ECO:0000313" key="2">
    <source>
        <dbReference type="Proteomes" id="UP000614350"/>
    </source>
</evidence>
<name>A0A834N5M9_VESVU</name>
<protein>
    <submittedName>
        <fullName evidence="1">Uncharacterized protein</fullName>
    </submittedName>
</protein>
<sequence>MDVDIDVDIDVDVDDNDDVNGDNIAKEVAARSRARTFDSAFVASAPLHIAETSFPVLLEIHLRALP</sequence>
<proteinExistence type="predicted"/>
<organism evidence="1 2">
    <name type="scientific">Vespula vulgaris</name>
    <name type="common">Yellow jacket</name>
    <name type="synonym">Wasp</name>
    <dbReference type="NCBI Taxonomy" id="7454"/>
    <lineage>
        <taxon>Eukaryota</taxon>
        <taxon>Metazoa</taxon>
        <taxon>Ecdysozoa</taxon>
        <taxon>Arthropoda</taxon>
        <taxon>Hexapoda</taxon>
        <taxon>Insecta</taxon>
        <taxon>Pterygota</taxon>
        <taxon>Neoptera</taxon>
        <taxon>Endopterygota</taxon>
        <taxon>Hymenoptera</taxon>
        <taxon>Apocrita</taxon>
        <taxon>Aculeata</taxon>
        <taxon>Vespoidea</taxon>
        <taxon>Vespidae</taxon>
        <taxon>Vespinae</taxon>
        <taxon>Vespula</taxon>
    </lineage>
</organism>
<comment type="caution">
    <text evidence="1">The sequence shown here is derived from an EMBL/GenBank/DDBJ whole genome shotgun (WGS) entry which is preliminary data.</text>
</comment>
<evidence type="ECO:0000313" key="1">
    <source>
        <dbReference type="EMBL" id="KAF7396650.1"/>
    </source>
</evidence>
<keyword evidence="2" id="KW-1185">Reference proteome</keyword>
<gene>
    <name evidence="1" type="ORF">HZH66_007512</name>
</gene>
<reference evidence="1" key="1">
    <citation type="journal article" date="2020" name="G3 (Bethesda)">
        <title>High-Quality Assemblies for Three Invasive Social Wasps from the &lt;i&gt;Vespula&lt;/i&gt; Genus.</title>
        <authorList>
            <person name="Harrop T.W.R."/>
            <person name="Guhlin J."/>
            <person name="McLaughlin G.M."/>
            <person name="Permina E."/>
            <person name="Stockwell P."/>
            <person name="Gilligan J."/>
            <person name="Le Lec M.F."/>
            <person name="Gruber M.A.M."/>
            <person name="Quinn O."/>
            <person name="Lovegrove M."/>
            <person name="Duncan E.J."/>
            <person name="Remnant E.J."/>
            <person name="Van Eeckhoven J."/>
            <person name="Graham B."/>
            <person name="Knapp R.A."/>
            <person name="Langford K.W."/>
            <person name="Kronenberg Z."/>
            <person name="Press M.O."/>
            <person name="Eacker S.M."/>
            <person name="Wilson-Rankin E.E."/>
            <person name="Purcell J."/>
            <person name="Lester P.J."/>
            <person name="Dearden P.K."/>
        </authorList>
    </citation>
    <scope>NUCLEOTIDE SEQUENCE</scope>
    <source>
        <strain evidence="1">Marl-1</strain>
    </source>
</reference>
<dbReference type="AlphaFoldDB" id="A0A834N5M9"/>
<accession>A0A834N5M9</accession>
<dbReference type="EMBL" id="JACSEA010000007">
    <property type="protein sequence ID" value="KAF7396650.1"/>
    <property type="molecule type" value="Genomic_DNA"/>
</dbReference>
<dbReference type="Proteomes" id="UP000614350">
    <property type="component" value="Unassembled WGS sequence"/>
</dbReference>